<dbReference type="InterPro" id="IPR009003">
    <property type="entry name" value="Peptidase_S1_PA"/>
</dbReference>
<keyword evidence="4" id="KW-1185">Reference proteome</keyword>
<dbReference type="Pfam" id="PF00089">
    <property type="entry name" value="Trypsin"/>
    <property type="match status" value="1"/>
</dbReference>
<feature type="signal peptide" evidence="1">
    <location>
        <begin position="1"/>
        <end position="21"/>
    </location>
</feature>
<accession>A0A4U5LPG2</accession>
<dbReference type="AlphaFoldDB" id="A0A4U5LPG2"/>
<feature type="domain" description="Peptidase S1" evidence="2">
    <location>
        <begin position="55"/>
        <end position="211"/>
    </location>
</feature>
<protein>
    <recommendedName>
        <fullName evidence="2">Peptidase S1 domain-containing protein</fullName>
    </recommendedName>
</protein>
<evidence type="ECO:0000313" key="3">
    <source>
        <dbReference type="EMBL" id="TKR57798.1"/>
    </source>
</evidence>
<dbReference type="InterPro" id="IPR043504">
    <property type="entry name" value="Peptidase_S1_PA_chymotrypsin"/>
</dbReference>
<dbReference type="GO" id="GO:0006508">
    <property type="term" value="P:proteolysis"/>
    <property type="evidence" value="ECO:0007669"/>
    <property type="project" value="InterPro"/>
</dbReference>
<gene>
    <name evidence="3" type="ORF">L596_030450</name>
</gene>
<dbReference type="Proteomes" id="UP000298663">
    <property type="component" value="Unassembled WGS sequence"/>
</dbReference>
<dbReference type="GO" id="GO:0004252">
    <property type="term" value="F:serine-type endopeptidase activity"/>
    <property type="evidence" value="ECO:0007669"/>
    <property type="project" value="InterPro"/>
</dbReference>
<feature type="chain" id="PRO_5020827166" description="Peptidase S1 domain-containing protein" evidence="1">
    <location>
        <begin position="22"/>
        <end position="281"/>
    </location>
</feature>
<reference evidence="3 4" key="2">
    <citation type="journal article" date="2019" name="G3 (Bethesda)">
        <title>Hybrid Assembly of the Genome of the Entomopathogenic Nematode Steinernema carpocapsae Identifies the X-Chromosome.</title>
        <authorList>
            <person name="Serra L."/>
            <person name="Macchietto M."/>
            <person name="Macias-Munoz A."/>
            <person name="McGill C.J."/>
            <person name="Rodriguez I.M."/>
            <person name="Rodriguez B."/>
            <person name="Murad R."/>
            <person name="Mortazavi A."/>
        </authorList>
    </citation>
    <scope>NUCLEOTIDE SEQUENCE [LARGE SCALE GENOMIC DNA]</scope>
    <source>
        <strain evidence="3 4">ALL</strain>
    </source>
</reference>
<sequence>MRAIFAVFCLLLGLFANGTYSLVLDYDENDNRVFERVHQGYPFLNYYVFIESKVNNTVLFCEGVRLTERHLVTTTPCAQNYLKSSKTVAITNHRDRRAQKDSNYKSADEVVTKVVGAKINGNLAILRVDQPMILERWTHKVFVSKQFRSSDVKEFGHSGFFALGHGFSENFFEPNLIKMADLKRVSSKTCRREWKHSHLHFTDDLVCARVPGQTLTDGFHGGAMSYFGYAPDTELIANYVYALRIAQDTSYKGQKTSEVFVKLAPYCEFLKEETEGLFTCV</sequence>
<evidence type="ECO:0000259" key="2">
    <source>
        <dbReference type="Pfam" id="PF00089"/>
    </source>
</evidence>
<evidence type="ECO:0000256" key="1">
    <source>
        <dbReference type="SAM" id="SignalP"/>
    </source>
</evidence>
<dbReference type="InterPro" id="IPR001254">
    <property type="entry name" value="Trypsin_dom"/>
</dbReference>
<keyword evidence="1" id="KW-0732">Signal</keyword>
<dbReference type="SUPFAM" id="SSF50494">
    <property type="entry name" value="Trypsin-like serine proteases"/>
    <property type="match status" value="1"/>
</dbReference>
<evidence type="ECO:0000313" key="4">
    <source>
        <dbReference type="Proteomes" id="UP000298663"/>
    </source>
</evidence>
<dbReference type="EMBL" id="AZBU02000014">
    <property type="protein sequence ID" value="TKR57798.1"/>
    <property type="molecule type" value="Genomic_DNA"/>
</dbReference>
<name>A0A4U5LPG2_STECR</name>
<dbReference type="Gene3D" id="2.40.10.10">
    <property type="entry name" value="Trypsin-like serine proteases"/>
    <property type="match status" value="2"/>
</dbReference>
<comment type="caution">
    <text evidence="3">The sequence shown here is derived from an EMBL/GenBank/DDBJ whole genome shotgun (WGS) entry which is preliminary data.</text>
</comment>
<reference evidence="3 4" key="1">
    <citation type="journal article" date="2015" name="Genome Biol.">
        <title>Comparative genomics of Steinernema reveals deeply conserved gene regulatory networks.</title>
        <authorList>
            <person name="Dillman A.R."/>
            <person name="Macchietto M."/>
            <person name="Porter C.F."/>
            <person name="Rogers A."/>
            <person name="Williams B."/>
            <person name="Antoshechkin I."/>
            <person name="Lee M.M."/>
            <person name="Goodwin Z."/>
            <person name="Lu X."/>
            <person name="Lewis E.E."/>
            <person name="Goodrich-Blair H."/>
            <person name="Stock S.P."/>
            <person name="Adams B.J."/>
            <person name="Sternberg P.W."/>
            <person name="Mortazavi A."/>
        </authorList>
    </citation>
    <scope>NUCLEOTIDE SEQUENCE [LARGE SCALE GENOMIC DNA]</scope>
    <source>
        <strain evidence="3 4">ALL</strain>
    </source>
</reference>
<proteinExistence type="predicted"/>
<organism evidence="3 4">
    <name type="scientific">Steinernema carpocapsae</name>
    <name type="common">Entomopathogenic nematode</name>
    <dbReference type="NCBI Taxonomy" id="34508"/>
    <lineage>
        <taxon>Eukaryota</taxon>
        <taxon>Metazoa</taxon>
        <taxon>Ecdysozoa</taxon>
        <taxon>Nematoda</taxon>
        <taxon>Chromadorea</taxon>
        <taxon>Rhabditida</taxon>
        <taxon>Tylenchina</taxon>
        <taxon>Panagrolaimomorpha</taxon>
        <taxon>Strongyloidoidea</taxon>
        <taxon>Steinernematidae</taxon>
        <taxon>Steinernema</taxon>
    </lineage>
</organism>